<accession>F0WFJ8</accession>
<organism evidence="1">
    <name type="scientific">Albugo laibachii Nc14</name>
    <dbReference type="NCBI Taxonomy" id="890382"/>
    <lineage>
        <taxon>Eukaryota</taxon>
        <taxon>Sar</taxon>
        <taxon>Stramenopiles</taxon>
        <taxon>Oomycota</taxon>
        <taxon>Peronosporomycetes</taxon>
        <taxon>Albuginales</taxon>
        <taxon>Albuginaceae</taxon>
        <taxon>Albugo</taxon>
    </lineage>
</organism>
<reference evidence="1" key="1">
    <citation type="journal article" date="2011" name="PLoS Biol.">
        <title>Gene gain and loss during evolution of obligate parasitism in the white rust pathogen of Arabidopsis thaliana.</title>
        <authorList>
            <person name="Kemen E."/>
            <person name="Gardiner A."/>
            <person name="Schultz-Larsen T."/>
            <person name="Kemen A.C."/>
            <person name="Balmuth A.L."/>
            <person name="Robert-Seilaniantz A."/>
            <person name="Bailey K."/>
            <person name="Holub E."/>
            <person name="Studholme D.J."/>
            <person name="Maclean D."/>
            <person name="Jones J.D."/>
        </authorList>
    </citation>
    <scope>NUCLEOTIDE SEQUENCE</scope>
</reference>
<dbReference type="EMBL" id="FR824128">
    <property type="protein sequence ID" value="CCA19980.1"/>
    <property type="molecule type" value="Genomic_DNA"/>
</dbReference>
<reference evidence="1" key="2">
    <citation type="submission" date="2011-02" db="EMBL/GenBank/DDBJ databases">
        <authorList>
            <person name="MacLean D."/>
        </authorList>
    </citation>
    <scope>NUCLEOTIDE SEQUENCE</scope>
</reference>
<dbReference type="AlphaFoldDB" id="F0WFJ8"/>
<gene>
    <name evidence="1" type="primary">AlNc14C83G5383</name>
    <name evidence="1" type="ORF">ALNC14_061230</name>
</gene>
<dbReference type="HOGENOM" id="CLU_090845_0_0_1"/>
<proteinExistence type="predicted"/>
<name>F0WFJ8_9STRA</name>
<sequence>MSTALDVNVSNLKEERWSSGKEVVDAVKLLTFKQSKCATVHTRGGMFCKLVCTSAETGCTWFVNIARTRKGGVGDWHVTSASLSHIYCLGRAKPTRQQLISHPVIRSTLAANPSSAARELITQFRHQNGITASSSTMYRAKETVATEMFSEDPTTVQLLPSYLKEFQRLNPGTFTALECYKTGNFRWAIMVMNPKWFLKGQGVYGVDAARMKHRRCNDIKIILVGRDGNFSNQVAAVALAPVKDFDNYAWFLGSVVSHGFPPKSSPAFSDRNIGLISVVTSLAIFNMHYVRHIIGTCNIVLCFFTI</sequence>
<evidence type="ECO:0000313" key="1">
    <source>
        <dbReference type="EMBL" id="CCA19980.1"/>
    </source>
</evidence>
<protein>
    <submittedName>
        <fullName evidence="1">AlNc14C83G5383 protein</fullName>
    </submittedName>
</protein>